<evidence type="ECO:0000313" key="5">
    <source>
        <dbReference type="EMBL" id="CAG7818878.1"/>
    </source>
</evidence>
<sequence>MFYLQEPELGGETVFIDANVVVRPTKGSGLFWYGLYSDGEVDRSTNHGACPVILGRKWVANKWIFYDDQFLARKCGLRPKERYVILANNTSS</sequence>
<dbReference type="GO" id="GO:0005783">
    <property type="term" value="C:endoplasmic reticulum"/>
    <property type="evidence" value="ECO:0007669"/>
    <property type="project" value="TreeGrafter"/>
</dbReference>
<dbReference type="InterPro" id="IPR044862">
    <property type="entry name" value="Pro_4_hyd_alph_FE2OG_OXY"/>
</dbReference>
<dbReference type="PANTHER" id="PTHR10869">
    <property type="entry name" value="PROLYL 4-HYDROXYLASE ALPHA SUBUNIT"/>
    <property type="match status" value="1"/>
</dbReference>
<dbReference type="AlphaFoldDB" id="A0A8J2PEN5"/>
<evidence type="ECO:0000313" key="6">
    <source>
        <dbReference type="Proteomes" id="UP000708208"/>
    </source>
</evidence>
<organism evidence="5 6">
    <name type="scientific">Allacma fusca</name>
    <dbReference type="NCBI Taxonomy" id="39272"/>
    <lineage>
        <taxon>Eukaryota</taxon>
        <taxon>Metazoa</taxon>
        <taxon>Ecdysozoa</taxon>
        <taxon>Arthropoda</taxon>
        <taxon>Hexapoda</taxon>
        <taxon>Collembola</taxon>
        <taxon>Symphypleona</taxon>
        <taxon>Sminthuridae</taxon>
        <taxon>Allacma</taxon>
    </lineage>
</organism>
<evidence type="ECO:0000256" key="3">
    <source>
        <dbReference type="ARBA" id="ARBA00023004"/>
    </source>
</evidence>
<dbReference type="Proteomes" id="UP000708208">
    <property type="component" value="Unassembled WGS sequence"/>
</dbReference>
<keyword evidence="2" id="KW-0847">Vitamin C</keyword>
<evidence type="ECO:0000259" key="4">
    <source>
        <dbReference type="Pfam" id="PF13640"/>
    </source>
</evidence>
<dbReference type="InterPro" id="IPR045054">
    <property type="entry name" value="P4HA-like"/>
</dbReference>
<keyword evidence="1" id="KW-0479">Metal-binding</keyword>
<keyword evidence="6" id="KW-1185">Reference proteome</keyword>
<evidence type="ECO:0000256" key="1">
    <source>
        <dbReference type="ARBA" id="ARBA00022723"/>
    </source>
</evidence>
<dbReference type="EMBL" id="CAJVCH010432990">
    <property type="protein sequence ID" value="CAG7818878.1"/>
    <property type="molecule type" value="Genomic_DNA"/>
</dbReference>
<reference evidence="5" key="1">
    <citation type="submission" date="2021-06" db="EMBL/GenBank/DDBJ databases">
        <authorList>
            <person name="Hodson N. C."/>
            <person name="Mongue J. A."/>
            <person name="Jaron S. K."/>
        </authorList>
    </citation>
    <scope>NUCLEOTIDE SEQUENCE</scope>
</reference>
<name>A0A8J2PEN5_9HEXA</name>
<accession>A0A8J2PEN5</accession>
<protein>
    <recommendedName>
        <fullName evidence="4">Prolyl 4-hydroxylase alpha subunit Fe(2+) 2OG dioxygenase domain-containing protein</fullName>
    </recommendedName>
</protein>
<keyword evidence="3" id="KW-0408">Iron</keyword>
<dbReference type="GO" id="GO:0046872">
    <property type="term" value="F:metal ion binding"/>
    <property type="evidence" value="ECO:0007669"/>
    <property type="project" value="UniProtKB-KW"/>
</dbReference>
<comment type="caution">
    <text evidence="5">The sequence shown here is derived from an EMBL/GenBank/DDBJ whole genome shotgun (WGS) entry which is preliminary data.</text>
</comment>
<dbReference type="OrthoDB" id="420380at2759"/>
<dbReference type="Pfam" id="PF13640">
    <property type="entry name" value="2OG-FeII_Oxy_3"/>
    <property type="match status" value="1"/>
</dbReference>
<dbReference type="GO" id="GO:0004656">
    <property type="term" value="F:procollagen-proline 4-dioxygenase activity"/>
    <property type="evidence" value="ECO:0007669"/>
    <property type="project" value="TreeGrafter"/>
</dbReference>
<dbReference type="GO" id="GO:0031418">
    <property type="term" value="F:L-ascorbic acid binding"/>
    <property type="evidence" value="ECO:0007669"/>
    <property type="project" value="UniProtKB-KW"/>
</dbReference>
<proteinExistence type="predicted"/>
<dbReference type="PANTHER" id="PTHR10869:SF244">
    <property type="entry name" value="PROLYL 4-HYDROXYLASE SUBUNIT ALPHA-2"/>
    <property type="match status" value="1"/>
</dbReference>
<evidence type="ECO:0000256" key="2">
    <source>
        <dbReference type="ARBA" id="ARBA00022896"/>
    </source>
</evidence>
<feature type="domain" description="Prolyl 4-hydroxylase alpha subunit Fe(2+) 2OG dioxygenase" evidence="4">
    <location>
        <begin position="1"/>
        <end position="64"/>
    </location>
</feature>
<gene>
    <name evidence="5" type="ORF">AFUS01_LOCUS29355</name>
</gene>